<feature type="domain" description="BioF2-like acetyltransferase" evidence="2">
    <location>
        <begin position="155"/>
        <end position="277"/>
    </location>
</feature>
<name>A0A1V2GYG7_9PROT</name>
<evidence type="ECO:0000259" key="2">
    <source>
        <dbReference type="Pfam" id="PF13480"/>
    </source>
</evidence>
<feature type="region of interest" description="Disordered" evidence="1">
    <location>
        <begin position="1"/>
        <end position="21"/>
    </location>
</feature>
<dbReference type="EMBL" id="MLCO01000201">
    <property type="protein sequence ID" value="ONG50150.1"/>
    <property type="molecule type" value="Genomic_DNA"/>
</dbReference>
<proteinExistence type="predicted"/>
<comment type="caution">
    <text evidence="3">The sequence shown here is derived from an EMBL/GenBank/DDBJ whole genome shotgun (WGS) entry which is preliminary data.</text>
</comment>
<evidence type="ECO:0000256" key="1">
    <source>
        <dbReference type="SAM" id="MobiDB-lite"/>
    </source>
</evidence>
<dbReference type="RefSeq" id="WP_076958925.1">
    <property type="nucleotide sequence ID" value="NZ_MLCO01000201.1"/>
</dbReference>
<protein>
    <recommendedName>
        <fullName evidence="2">BioF2-like acetyltransferase domain-containing protein</fullName>
    </recommendedName>
</protein>
<feature type="compositionally biased region" description="Pro residues" evidence="1">
    <location>
        <begin position="10"/>
        <end position="21"/>
    </location>
</feature>
<accession>A0A1V2GYG7</accession>
<dbReference type="Proteomes" id="UP000188879">
    <property type="component" value="Unassembled WGS sequence"/>
</dbReference>
<dbReference type="AlphaFoldDB" id="A0A1V2GYG7"/>
<reference evidence="3 4" key="1">
    <citation type="submission" date="2016-10" db="EMBL/GenBank/DDBJ databases">
        <title>Draft Genome sequence of Roseomonas sp. strain M3.</title>
        <authorList>
            <person name="Subhash Y."/>
            <person name="Lee S."/>
        </authorList>
    </citation>
    <scope>NUCLEOTIDE SEQUENCE [LARGE SCALE GENOMIC DNA]</scope>
    <source>
        <strain evidence="3 4">M3</strain>
    </source>
</reference>
<dbReference type="InterPro" id="IPR038740">
    <property type="entry name" value="BioF2-like_GNAT_dom"/>
</dbReference>
<dbReference type="Gene3D" id="3.40.630.30">
    <property type="match status" value="1"/>
</dbReference>
<dbReference type="Pfam" id="PF13480">
    <property type="entry name" value="Acetyltransf_6"/>
    <property type="match status" value="1"/>
</dbReference>
<keyword evidence="4" id="KW-1185">Reference proteome</keyword>
<dbReference type="OrthoDB" id="116151at2"/>
<organism evidence="3 4">
    <name type="scientific">Teichococcus deserti</name>
    <dbReference type="NCBI Taxonomy" id="1817963"/>
    <lineage>
        <taxon>Bacteria</taxon>
        <taxon>Pseudomonadati</taxon>
        <taxon>Pseudomonadota</taxon>
        <taxon>Alphaproteobacteria</taxon>
        <taxon>Acetobacterales</taxon>
        <taxon>Roseomonadaceae</taxon>
        <taxon>Roseomonas</taxon>
    </lineage>
</organism>
<sequence length="325" mass="36557">MLQHVLLAEPPAPPKPRPLDPLNPTVFHEAWWLEAMAGDRLQEVTVTSGGRTIGRLPFVMRRRPGGRTLCEMPTLTHFLGPAIDAGSGSLANRALKQAQITRELLQQLPRSDAFQQRLHRGIEEVMAFQENGFTASVDFTFELHPTEEELIWKGMRDKTRNMIRRARTLYTVEQIDDPERFAALYAGNLRARGTDSYYPPGEIIRLVSAAQARDQGRVLAARAEDGSLVAAIFYVWDHRSAYYLLSTRLPDSDNSAVSLLLWEAVCHGNAEGRIFDFDGVSSQGNRVFFTGFGGVIRPRYVVTRQTALYRLAEMATRGCKALLRR</sequence>
<dbReference type="SUPFAM" id="SSF55729">
    <property type="entry name" value="Acyl-CoA N-acyltransferases (Nat)"/>
    <property type="match status" value="1"/>
</dbReference>
<evidence type="ECO:0000313" key="4">
    <source>
        <dbReference type="Proteomes" id="UP000188879"/>
    </source>
</evidence>
<dbReference type="InterPro" id="IPR016181">
    <property type="entry name" value="Acyl_CoA_acyltransferase"/>
</dbReference>
<evidence type="ECO:0000313" key="3">
    <source>
        <dbReference type="EMBL" id="ONG50150.1"/>
    </source>
</evidence>
<gene>
    <name evidence="3" type="ORF">BKE38_19220</name>
</gene>